<dbReference type="OrthoDB" id="7939818at2759"/>
<dbReference type="EMBL" id="GG685043">
    <property type="protein sequence ID" value="EER00419.1"/>
    <property type="molecule type" value="Genomic_DNA"/>
</dbReference>
<dbReference type="GeneID" id="9050191"/>
<comment type="catalytic activity">
    <reaction evidence="14">
        <text>L-cysteine + L-glutamate + ATP = gamma-L-glutamyl-L-cysteine + ADP + phosphate + H(+)</text>
        <dbReference type="Rhea" id="RHEA:13285"/>
        <dbReference type="ChEBI" id="CHEBI:15378"/>
        <dbReference type="ChEBI" id="CHEBI:29985"/>
        <dbReference type="ChEBI" id="CHEBI:30616"/>
        <dbReference type="ChEBI" id="CHEBI:35235"/>
        <dbReference type="ChEBI" id="CHEBI:43474"/>
        <dbReference type="ChEBI" id="CHEBI:58173"/>
        <dbReference type="ChEBI" id="CHEBI:456216"/>
        <dbReference type="EC" id="6.3.2.2"/>
    </reaction>
</comment>
<evidence type="ECO:0000256" key="4">
    <source>
        <dbReference type="ARBA" id="ARBA00012220"/>
    </source>
</evidence>
<comment type="pathway">
    <text evidence="2 14">Sulfur metabolism; glutathione biosynthesis; glutathione from L-cysteine and L-glutamate: step 1/2.</text>
</comment>
<keyword evidence="8 14" id="KW-0547">Nucleotide-binding</keyword>
<comment type="similarity">
    <text evidence="3 14">Belongs to the glutamate--cysteine ligase type 3 family.</text>
</comment>
<dbReference type="Proteomes" id="UP000007800">
    <property type="component" value="Unassembled WGS sequence"/>
</dbReference>
<feature type="transmembrane region" description="Helical" evidence="15">
    <location>
        <begin position="786"/>
        <end position="809"/>
    </location>
</feature>
<dbReference type="Pfam" id="PF03619">
    <property type="entry name" value="Solute_trans_a"/>
    <property type="match status" value="1"/>
</dbReference>
<keyword evidence="5 14" id="KW-0436">Ligase</keyword>
<evidence type="ECO:0000256" key="9">
    <source>
        <dbReference type="ARBA" id="ARBA00022840"/>
    </source>
</evidence>
<keyword evidence="6 14" id="KW-0317">Glutathione biosynthesis</keyword>
<evidence type="ECO:0000256" key="13">
    <source>
        <dbReference type="ARBA" id="ARBA00032122"/>
    </source>
</evidence>
<accession>C5LS57</accession>
<dbReference type="PANTHER" id="PTHR11164">
    <property type="entry name" value="GLUTAMATE CYSTEINE LIGASE"/>
    <property type="match status" value="1"/>
</dbReference>
<gene>
    <name evidence="16" type="ORF">Pmar_PMAR027763</name>
</gene>
<evidence type="ECO:0000256" key="15">
    <source>
        <dbReference type="SAM" id="Phobius"/>
    </source>
</evidence>
<dbReference type="GO" id="GO:0005524">
    <property type="term" value="F:ATP binding"/>
    <property type="evidence" value="ECO:0007669"/>
    <property type="project" value="UniProtKB-UniRule"/>
</dbReference>
<dbReference type="Gene3D" id="3.30.590.50">
    <property type="match status" value="2"/>
</dbReference>
<dbReference type="InterPro" id="IPR005178">
    <property type="entry name" value="Ostalpha/TMEM184C"/>
</dbReference>
<dbReference type="FunCoup" id="C5LS57">
    <property type="interactions" value="178"/>
</dbReference>
<dbReference type="GO" id="GO:0006750">
    <property type="term" value="P:glutathione biosynthetic process"/>
    <property type="evidence" value="ECO:0007669"/>
    <property type="project" value="UniProtKB-UniRule"/>
</dbReference>
<evidence type="ECO:0000313" key="17">
    <source>
        <dbReference type="Proteomes" id="UP000007800"/>
    </source>
</evidence>
<evidence type="ECO:0000256" key="14">
    <source>
        <dbReference type="RuleBase" id="RU367135"/>
    </source>
</evidence>
<evidence type="ECO:0000256" key="11">
    <source>
        <dbReference type="ARBA" id="ARBA00023136"/>
    </source>
</evidence>
<dbReference type="Pfam" id="PF03074">
    <property type="entry name" value="GCS"/>
    <property type="match status" value="1"/>
</dbReference>
<evidence type="ECO:0000256" key="5">
    <source>
        <dbReference type="ARBA" id="ARBA00022598"/>
    </source>
</evidence>
<dbReference type="EC" id="6.3.2.2" evidence="4 14"/>
<dbReference type="UniPathway" id="UPA00142">
    <property type="reaction ID" value="UER00209"/>
</dbReference>
<keyword evidence="10 15" id="KW-1133">Transmembrane helix</keyword>
<evidence type="ECO:0000256" key="3">
    <source>
        <dbReference type="ARBA" id="ARBA00008100"/>
    </source>
</evidence>
<dbReference type="SMART" id="SM01417">
    <property type="entry name" value="Solute_trans_a"/>
    <property type="match status" value="1"/>
</dbReference>
<evidence type="ECO:0000256" key="7">
    <source>
        <dbReference type="ARBA" id="ARBA00022692"/>
    </source>
</evidence>
<evidence type="ECO:0000256" key="6">
    <source>
        <dbReference type="ARBA" id="ARBA00022684"/>
    </source>
</evidence>
<name>C5LS57_PERM5</name>
<sequence length="908" mass="103313">MGFLDVHTPIDFEEAKKYHESIKTDAIEQLINDWKRSKDWKKSMEELHWGDEMEYMLTSMPSDEKAPPKPYYHADKVLDKLHEVDEDTWKPEYASYMIEGVKVPPLVLVEDDIAKQVLSSLISRRRTAEAALPANVHVMSIPAFPTLGAEYTHRGEHLEGPTAESILVPDEVITPHVRFQTLTKSVRARKGAKVAIAPPLYKDVNTVSQGGIDFDPAVTPWELKKSGLDQSRDPLKDRVYLDATVFGFGQCCLQVVGLVVDVMTRSHHVVGWKVGAVAVALERYYGMVTDVDARYELLSQCVDDRTVQEADPRSPEFKQQGRMPETIHRKCGIGRYVSTTAPEAMSDLVVEHREDQKQRLLDAGMDEVLADYFAYIFYRDPMIIFKERIHLDNEHSIEHFEGMYSTHWTIVRIKPPPANQEDIHWRVELRTPDVQVTDYENAAIVTVAALLARAIVRRAEGPDGSAGGQVSGLIPISKVRENMLRSQQRDALRCGKFWWNHEGSIMETSMVDIWCARGGLLDVCRSELKKAMGEAAESSLDAELINFIEARVRGKLCLRSVFTCVFIQPMRILPVALIVTVGVVGAGDVNCTELGFDPTILKCDTCVRLRRNLELQKEAESIEEDCRKCCNLVDASGQNEIYEKAELVTSRMAMEARQDLSDFVKRKVPELKKRGYEITVTAWFKDSSGRVSVKEQKTLAVLRHPLTMSLAFTLLSCIICGVHVMKHLNAGRVRHVYLSFALYSFLNLMVQHMETVPVRRDYPLPLKWCLPPPQLDMRFLTAIRVAVLQFVFLKPICAVIAMLCSLTGYYKEGEMSVWAPFTWLFFINHASLSIAMYALATFYWMLQDLLEAYRPLCKFALIKLVVFLPWFQYTLVVTIWFILGRSFSDDAFTTTMVYEGLLECVELY</sequence>
<dbReference type="RefSeq" id="XP_002767701.1">
    <property type="nucleotide sequence ID" value="XM_002767655.1"/>
</dbReference>
<organism evidence="17">
    <name type="scientific">Perkinsus marinus (strain ATCC 50983 / TXsc)</name>
    <dbReference type="NCBI Taxonomy" id="423536"/>
    <lineage>
        <taxon>Eukaryota</taxon>
        <taxon>Sar</taxon>
        <taxon>Alveolata</taxon>
        <taxon>Perkinsozoa</taxon>
        <taxon>Perkinsea</taxon>
        <taxon>Perkinsida</taxon>
        <taxon>Perkinsidae</taxon>
        <taxon>Perkinsus</taxon>
    </lineage>
</organism>
<dbReference type="GO" id="GO:0016020">
    <property type="term" value="C:membrane"/>
    <property type="evidence" value="ECO:0007669"/>
    <property type="project" value="UniProtKB-SubCell"/>
</dbReference>
<feature type="transmembrane region" description="Helical" evidence="15">
    <location>
        <begin position="706"/>
        <end position="724"/>
    </location>
</feature>
<evidence type="ECO:0000313" key="16">
    <source>
        <dbReference type="EMBL" id="EER00419.1"/>
    </source>
</evidence>
<protein>
    <recommendedName>
        <fullName evidence="4 14">Glutamate--cysteine ligase</fullName>
        <ecNumber evidence="4 14">6.3.2.2</ecNumber>
    </recommendedName>
    <alternativeName>
        <fullName evidence="13 14">Gamma-ECS</fullName>
    </alternativeName>
    <alternativeName>
        <fullName evidence="12 14">Gamma-glutamylcysteine synthetase</fullName>
    </alternativeName>
</protein>
<keyword evidence="9 14" id="KW-0067">ATP-binding</keyword>
<evidence type="ECO:0000256" key="8">
    <source>
        <dbReference type="ARBA" id="ARBA00022741"/>
    </source>
</evidence>
<dbReference type="SUPFAM" id="SSF55931">
    <property type="entry name" value="Glutamine synthetase/guanido kinase"/>
    <property type="match status" value="1"/>
</dbReference>
<keyword evidence="7 15" id="KW-0812">Transmembrane</keyword>
<reference evidence="16 17" key="1">
    <citation type="submission" date="2008-07" db="EMBL/GenBank/DDBJ databases">
        <authorList>
            <person name="El-Sayed N."/>
            <person name="Caler E."/>
            <person name="Inman J."/>
            <person name="Amedeo P."/>
            <person name="Hass B."/>
            <person name="Wortman J."/>
        </authorList>
    </citation>
    <scope>NUCLEOTIDE SEQUENCE [LARGE SCALE GENOMIC DNA]</scope>
    <source>
        <strain evidence="17">ATCC 50983 / TXsc</strain>
    </source>
</reference>
<comment type="subcellular location">
    <subcellularLocation>
        <location evidence="1">Membrane</location>
        <topology evidence="1">Multi-pass membrane protein</topology>
    </subcellularLocation>
</comment>
<feature type="transmembrane region" description="Helical" evidence="15">
    <location>
        <begin position="864"/>
        <end position="883"/>
    </location>
</feature>
<evidence type="ECO:0000256" key="10">
    <source>
        <dbReference type="ARBA" id="ARBA00022989"/>
    </source>
</evidence>
<proteinExistence type="inferred from homology"/>
<keyword evidence="17" id="KW-1185">Reference proteome</keyword>
<dbReference type="InterPro" id="IPR014746">
    <property type="entry name" value="Gln_synth/guanido_kin_cat_dom"/>
</dbReference>
<dbReference type="InterPro" id="IPR004308">
    <property type="entry name" value="GCS"/>
</dbReference>
<evidence type="ECO:0000256" key="1">
    <source>
        <dbReference type="ARBA" id="ARBA00004141"/>
    </source>
</evidence>
<dbReference type="AlphaFoldDB" id="C5LS57"/>
<dbReference type="PANTHER" id="PTHR11164:SF0">
    <property type="entry name" value="GLUTAMATE--CYSTEINE LIGASE CATALYTIC SUBUNIT"/>
    <property type="match status" value="1"/>
</dbReference>
<dbReference type="GO" id="GO:0004357">
    <property type="term" value="F:glutamate-cysteine ligase activity"/>
    <property type="evidence" value="ECO:0007669"/>
    <property type="project" value="UniProtKB-UniRule"/>
</dbReference>
<feature type="transmembrane region" description="Helical" evidence="15">
    <location>
        <begin position="821"/>
        <end position="844"/>
    </location>
</feature>
<dbReference type="InParanoid" id="C5LS57"/>
<evidence type="ECO:0000256" key="12">
    <source>
        <dbReference type="ARBA" id="ARBA00030585"/>
    </source>
</evidence>
<keyword evidence="11 15" id="KW-0472">Membrane</keyword>
<evidence type="ECO:0000256" key="2">
    <source>
        <dbReference type="ARBA" id="ARBA00005006"/>
    </source>
</evidence>